<dbReference type="Proteomes" id="UP000244924">
    <property type="component" value="Unassembled WGS sequence"/>
</dbReference>
<dbReference type="InterPro" id="IPR006076">
    <property type="entry name" value="FAD-dep_OxRdtase"/>
</dbReference>
<evidence type="ECO:0000256" key="2">
    <source>
        <dbReference type="SAM" id="Phobius"/>
    </source>
</evidence>
<dbReference type="EC" id="1.4.99.-" evidence="4"/>
<keyword evidence="2" id="KW-1133">Transmembrane helix</keyword>
<dbReference type="GO" id="GO:0016491">
    <property type="term" value="F:oxidoreductase activity"/>
    <property type="evidence" value="ECO:0007669"/>
    <property type="project" value="UniProtKB-KW"/>
</dbReference>
<keyword evidence="5" id="KW-1185">Reference proteome</keyword>
<dbReference type="PANTHER" id="PTHR13847:SF287">
    <property type="entry name" value="FAD-DEPENDENT OXIDOREDUCTASE DOMAIN-CONTAINING PROTEIN 1"/>
    <property type="match status" value="1"/>
</dbReference>
<evidence type="ECO:0000256" key="1">
    <source>
        <dbReference type="ARBA" id="ARBA00023002"/>
    </source>
</evidence>
<sequence length="405" mass="45525">MTDKLQAPSNNSYDIVIVGGAIMGASAAWFLSNDKDFDGRVLVVERDPSYKNSSTMHTNSCMRQQFSAELNVRISQFAADFVKNLRSYMGGDERVPDLSIRSFGYMYLADTEAFADVLRENIKVQHAAGAATKLMSADEIKRDYPFYNVDDIVLGSINLVDEGYWDGSAVFDWWRRQSRERGIEYVQNEVVAITKNAAGTRVESVTLNSGEVISCGKVLNASGPRAARTSRMAGIEIPVEPRKRYSWIFRANKPLDRDLPLTIDPSGVHVRENGGGTYQCGGHSDIDPAVDYDDFTMDFSLWENHVWPILATRIPQFEAVKVQSEWAGHYAYNTFDHNAIMGPHTEVENFFFLNGFSGHGLQQSPAMGRGTAEFMVHGEYRSLDMRPFHYERIVANRPIIEKAII</sequence>
<name>A0A2R8BK12_9RHOB</name>
<dbReference type="SUPFAM" id="SSF51905">
    <property type="entry name" value="FAD/NAD(P)-binding domain"/>
    <property type="match status" value="1"/>
</dbReference>
<dbReference type="Gene3D" id="3.50.50.60">
    <property type="entry name" value="FAD/NAD(P)-binding domain"/>
    <property type="match status" value="1"/>
</dbReference>
<feature type="domain" description="FAD dependent oxidoreductase" evidence="3">
    <location>
        <begin position="14"/>
        <end position="373"/>
    </location>
</feature>
<dbReference type="OrthoDB" id="9806452at2"/>
<evidence type="ECO:0000313" key="5">
    <source>
        <dbReference type="Proteomes" id="UP000244924"/>
    </source>
</evidence>
<protein>
    <submittedName>
        <fullName evidence="4">D-amino acid dehydrogenase</fullName>
        <ecNumber evidence="4">1.4.99.-</ecNumber>
    </submittedName>
</protein>
<keyword evidence="2" id="KW-0812">Transmembrane</keyword>
<evidence type="ECO:0000313" key="4">
    <source>
        <dbReference type="EMBL" id="SPH23729.1"/>
    </source>
</evidence>
<evidence type="ECO:0000259" key="3">
    <source>
        <dbReference type="Pfam" id="PF01266"/>
    </source>
</evidence>
<dbReference type="RefSeq" id="WP_108853817.1">
    <property type="nucleotide sequence ID" value="NZ_OMOQ01000002.1"/>
</dbReference>
<gene>
    <name evidence="4" type="primary">dadA_2</name>
    <name evidence="4" type="ORF">DEA8626_02798</name>
</gene>
<dbReference type="AlphaFoldDB" id="A0A2R8BK12"/>
<reference evidence="4 5" key="1">
    <citation type="submission" date="2018-03" db="EMBL/GenBank/DDBJ databases">
        <authorList>
            <person name="Keele B.F."/>
        </authorList>
    </citation>
    <scope>NUCLEOTIDE SEQUENCE [LARGE SCALE GENOMIC DNA]</scope>
    <source>
        <strain evidence="4 5">CECT 8626</strain>
    </source>
</reference>
<dbReference type="Gene3D" id="3.30.9.10">
    <property type="entry name" value="D-Amino Acid Oxidase, subunit A, domain 2"/>
    <property type="match status" value="1"/>
</dbReference>
<dbReference type="GO" id="GO:0032981">
    <property type="term" value="P:mitochondrial respiratory chain complex I assembly"/>
    <property type="evidence" value="ECO:0007669"/>
    <property type="project" value="TreeGrafter"/>
</dbReference>
<keyword evidence="2" id="KW-0472">Membrane</keyword>
<dbReference type="InterPro" id="IPR036188">
    <property type="entry name" value="FAD/NAD-bd_sf"/>
</dbReference>
<keyword evidence="1 4" id="KW-0560">Oxidoreductase</keyword>
<dbReference type="Pfam" id="PF01266">
    <property type="entry name" value="DAO"/>
    <property type="match status" value="1"/>
</dbReference>
<dbReference type="PANTHER" id="PTHR13847">
    <property type="entry name" value="SARCOSINE DEHYDROGENASE-RELATED"/>
    <property type="match status" value="1"/>
</dbReference>
<dbReference type="EMBL" id="OMOQ01000002">
    <property type="protein sequence ID" value="SPH23729.1"/>
    <property type="molecule type" value="Genomic_DNA"/>
</dbReference>
<accession>A0A2R8BK12</accession>
<organism evidence="4 5">
    <name type="scientific">Albidovulum aquaemixtae</name>
    <dbReference type="NCBI Taxonomy" id="1542388"/>
    <lineage>
        <taxon>Bacteria</taxon>
        <taxon>Pseudomonadati</taxon>
        <taxon>Pseudomonadota</taxon>
        <taxon>Alphaproteobacteria</taxon>
        <taxon>Rhodobacterales</taxon>
        <taxon>Paracoccaceae</taxon>
        <taxon>Albidovulum</taxon>
    </lineage>
</organism>
<proteinExistence type="predicted"/>
<feature type="transmembrane region" description="Helical" evidence="2">
    <location>
        <begin position="12"/>
        <end position="31"/>
    </location>
</feature>
<dbReference type="GO" id="GO:0005737">
    <property type="term" value="C:cytoplasm"/>
    <property type="evidence" value="ECO:0007669"/>
    <property type="project" value="TreeGrafter"/>
</dbReference>